<dbReference type="CDD" id="cd17321">
    <property type="entry name" value="MFS_MMR_MDR_like"/>
    <property type="match status" value="1"/>
</dbReference>
<evidence type="ECO:0000256" key="5">
    <source>
        <dbReference type="ARBA" id="ARBA00022989"/>
    </source>
</evidence>
<dbReference type="GO" id="GO:0005886">
    <property type="term" value="C:plasma membrane"/>
    <property type="evidence" value="ECO:0007669"/>
    <property type="project" value="UniProtKB-SubCell"/>
</dbReference>
<proteinExistence type="predicted"/>
<evidence type="ECO:0000256" key="6">
    <source>
        <dbReference type="ARBA" id="ARBA00023136"/>
    </source>
</evidence>
<keyword evidence="10" id="KW-1185">Reference proteome</keyword>
<comment type="subcellular location">
    <subcellularLocation>
        <location evidence="1">Cell membrane</location>
        <topology evidence="1">Multi-pass membrane protein</topology>
    </subcellularLocation>
</comment>
<dbReference type="PROSITE" id="PS50850">
    <property type="entry name" value="MFS"/>
    <property type="match status" value="1"/>
</dbReference>
<keyword evidence="4 7" id="KW-0812">Transmembrane</keyword>
<organism evidence="9 10">
    <name type="scientific">Naumannella cuiyingiana</name>
    <dbReference type="NCBI Taxonomy" id="1347891"/>
    <lineage>
        <taxon>Bacteria</taxon>
        <taxon>Bacillati</taxon>
        <taxon>Actinomycetota</taxon>
        <taxon>Actinomycetes</taxon>
        <taxon>Propionibacteriales</taxon>
        <taxon>Propionibacteriaceae</taxon>
        <taxon>Naumannella</taxon>
    </lineage>
</organism>
<evidence type="ECO:0000256" key="4">
    <source>
        <dbReference type="ARBA" id="ARBA00022692"/>
    </source>
</evidence>
<feature type="transmembrane region" description="Helical" evidence="7">
    <location>
        <begin position="342"/>
        <end position="361"/>
    </location>
</feature>
<keyword evidence="3" id="KW-1003">Cell membrane</keyword>
<feature type="transmembrane region" description="Helical" evidence="7">
    <location>
        <begin position="276"/>
        <end position="298"/>
    </location>
</feature>
<name>A0A7Z0DAL7_9ACTN</name>
<keyword evidence="5 7" id="KW-1133">Transmembrane helix</keyword>
<evidence type="ECO:0000313" key="10">
    <source>
        <dbReference type="Proteomes" id="UP000527616"/>
    </source>
</evidence>
<dbReference type="InterPro" id="IPR020846">
    <property type="entry name" value="MFS_dom"/>
</dbReference>
<feature type="transmembrane region" description="Helical" evidence="7">
    <location>
        <begin position="143"/>
        <end position="168"/>
    </location>
</feature>
<sequence>MTNQLIGSSERAGLREWLALAVLMLPVLLVAVDNTVLGLALPAIAADLHPSATQQLWMMDAYPLVLAALLLVMGNLGDRIGRRRLLLVGATGFAAISFLTSFAPSAGWLIAGRAGMAIFGAMLMPSTLALLRSTFAVPAERRLAIAVWTATFGAGAALGPLVGGVLLTAFDWGAVFWIAVPVLVPLLALAPLLIKESRNPAPGRADLLSVALSILAMGPAVLAIKEFAVQGPGLEPLLLAGFGAAVGVIFVRRQRLLAASAGRQPMLDVALFGIPAFRYSVLVNLLSMIAMVGFLFLVSQHLQLVLQLSPLDAALVLAPGALASIVAGFGVVFAVRRIPVRVAITAALLLSASAYLSIAIAGAGVSALVLAAAFTLLGLGVGAAETLSNDLIISSAPRDRAGAASAVSETAYEVGAVLGTALLGSVVTVAYRAHLYLPAGVDGVAADAAQGSLGGALDEAARIGGERGAALADAARAAFESGVTVTTALGAALMLAAAVIAWRGLRQAR</sequence>
<dbReference type="SUPFAM" id="SSF103473">
    <property type="entry name" value="MFS general substrate transporter"/>
    <property type="match status" value="1"/>
</dbReference>
<reference evidence="9 10" key="1">
    <citation type="submission" date="2020-07" db="EMBL/GenBank/DDBJ databases">
        <title>Sequencing the genomes of 1000 actinobacteria strains.</title>
        <authorList>
            <person name="Klenk H.-P."/>
        </authorList>
    </citation>
    <scope>NUCLEOTIDE SEQUENCE [LARGE SCALE GENOMIC DNA]</scope>
    <source>
        <strain evidence="9 10">DSM 103164</strain>
    </source>
</reference>
<dbReference type="PANTHER" id="PTHR42718">
    <property type="entry name" value="MAJOR FACILITATOR SUPERFAMILY MULTIDRUG TRANSPORTER MFSC"/>
    <property type="match status" value="1"/>
</dbReference>
<keyword evidence="2" id="KW-0813">Transport</keyword>
<dbReference type="Pfam" id="PF07690">
    <property type="entry name" value="MFS_1"/>
    <property type="match status" value="1"/>
</dbReference>
<dbReference type="PANTHER" id="PTHR42718:SF47">
    <property type="entry name" value="METHYL VIOLOGEN RESISTANCE PROTEIN SMVA"/>
    <property type="match status" value="1"/>
</dbReference>
<feature type="domain" description="Major facilitator superfamily (MFS) profile" evidence="8">
    <location>
        <begin position="19"/>
        <end position="509"/>
    </location>
</feature>
<feature type="transmembrane region" description="Helical" evidence="7">
    <location>
        <begin position="110"/>
        <end position="131"/>
    </location>
</feature>
<comment type="caution">
    <text evidence="9">The sequence shown here is derived from an EMBL/GenBank/DDBJ whole genome shotgun (WGS) entry which is preliminary data.</text>
</comment>
<accession>A0A7Z0DAL7</accession>
<dbReference type="RefSeq" id="WP_179445615.1">
    <property type="nucleotide sequence ID" value="NZ_JACBZS010000001.1"/>
</dbReference>
<feature type="transmembrane region" description="Helical" evidence="7">
    <location>
        <begin position="313"/>
        <end position="335"/>
    </location>
</feature>
<dbReference type="GO" id="GO:0022857">
    <property type="term" value="F:transmembrane transporter activity"/>
    <property type="evidence" value="ECO:0007669"/>
    <property type="project" value="InterPro"/>
</dbReference>
<evidence type="ECO:0000256" key="1">
    <source>
        <dbReference type="ARBA" id="ARBA00004651"/>
    </source>
</evidence>
<dbReference type="EMBL" id="JACBZS010000001">
    <property type="protein sequence ID" value="NYI71844.1"/>
    <property type="molecule type" value="Genomic_DNA"/>
</dbReference>
<keyword evidence="6 7" id="KW-0472">Membrane</keyword>
<evidence type="ECO:0000256" key="2">
    <source>
        <dbReference type="ARBA" id="ARBA00022448"/>
    </source>
</evidence>
<feature type="transmembrane region" description="Helical" evidence="7">
    <location>
        <begin position="410"/>
        <end position="431"/>
    </location>
</feature>
<evidence type="ECO:0000313" key="9">
    <source>
        <dbReference type="EMBL" id="NYI71844.1"/>
    </source>
</evidence>
<feature type="transmembrane region" description="Helical" evidence="7">
    <location>
        <begin position="56"/>
        <end position="73"/>
    </location>
</feature>
<dbReference type="InterPro" id="IPR011701">
    <property type="entry name" value="MFS"/>
</dbReference>
<dbReference type="Gene3D" id="1.20.1720.10">
    <property type="entry name" value="Multidrug resistance protein D"/>
    <property type="match status" value="1"/>
</dbReference>
<feature type="transmembrane region" description="Helical" evidence="7">
    <location>
        <begin position="85"/>
        <end position="104"/>
    </location>
</feature>
<feature type="transmembrane region" description="Helical" evidence="7">
    <location>
        <begin position="206"/>
        <end position="224"/>
    </location>
</feature>
<feature type="transmembrane region" description="Helical" evidence="7">
    <location>
        <begin position="17"/>
        <end position="44"/>
    </location>
</feature>
<feature type="transmembrane region" description="Helical" evidence="7">
    <location>
        <begin position="174"/>
        <end position="194"/>
    </location>
</feature>
<dbReference type="Gene3D" id="1.20.1250.20">
    <property type="entry name" value="MFS general substrate transporter like domains"/>
    <property type="match status" value="1"/>
</dbReference>
<feature type="transmembrane region" description="Helical" evidence="7">
    <location>
        <begin position="236"/>
        <end position="255"/>
    </location>
</feature>
<evidence type="ECO:0000256" key="7">
    <source>
        <dbReference type="SAM" id="Phobius"/>
    </source>
</evidence>
<gene>
    <name evidence="9" type="ORF">GGQ54_002404</name>
</gene>
<protein>
    <submittedName>
        <fullName evidence="9">DHA2 family multidrug resistance protein-like MFS transporter</fullName>
    </submittedName>
</protein>
<dbReference type="AlphaFoldDB" id="A0A7Z0DAL7"/>
<evidence type="ECO:0000259" key="8">
    <source>
        <dbReference type="PROSITE" id="PS50850"/>
    </source>
</evidence>
<feature type="transmembrane region" description="Helical" evidence="7">
    <location>
        <begin position="483"/>
        <end position="505"/>
    </location>
</feature>
<dbReference type="InterPro" id="IPR036259">
    <property type="entry name" value="MFS_trans_sf"/>
</dbReference>
<feature type="transmembrane region" description="Helical" evidence="7">
    <location>
        <begin position="367"/>
        <end position="389"/>
    </location>
</feature>
<dbReference type="Proteomes" id="UP000527616">
    <property type="component" value="Unassembled WGS sequence"/>
</dbReference>
<evidence type="ECO:0000256" key="3">
    <source>
        <dbReference type="ARBA" id="ARBA00022475"/>
    </source>
</evidence>